<proteinExistence type="predicted"/>
<dbReference type="AlphaFoldDB" id="B3QZI9"/>
<dbReference type="HOGENOM" id="CLU_2271564_0_0_14"/>
<keyword evidence="2" id="KW-1185">Reference proteome</keyword>
<evidence type="ECO:0000313" key="2">
    <source>
        <dbReference type="Proteomes" id="UP000002020"/>
    </source>
</evidence>
<sequence length="102" mass="12195">MKNDELLKNEVFIKKMKDYIEFEKTLNSLDGGDRGFESLLETLYETKMNMSDTFCDFIGDLDAKLREFEIIIEAKKAMLEELIKEEYKLDDDRFEDLYEEIL</sequence>
<dbReference type="EMBL" id="CU469464">
    <property type="protein sequence ID" value="CAP18596.1"/>
    <property type="molecule type" value="Genomic_DNA"/>
</dbReference>
<organism evidence="2">
    <name type="scientific">Phytoplasma mali (strain AT)</name>
    <dbReference type="NCBI Taxonomy" id="482235"/>
    <lineage>
        <taxon>Bacteria</taxon>
        <taxon>Bacillati</taxon>
        <taxon>Mycoplasmatota</taxon>
        <taxon>Mollicutes</taxon>
        <taxon>Acholeplasmatales</taxon>
        <taxon>Acholeplasmataceae</taxon>
        <taxon>Candidatus Phytoplasma</taxon>
        <taxon>16SrX (Apple proliferation group)</taxon>
    </lineage>
</organism>
<dbReference type="STRING" id="37692.ATP_00409"/>
<name>B3QZI9_PHYMT</name>
<gene>
    <name evidence="1" type="ordered locus">ATP_00409</name>
</gene>
<evidence type="ECO:0000313" key="1">
    <source>
        <dbReference type="EMBL" id="CAP18596.1"/>
    </source>
</evidence>
<accession>B3QZI9</accession>
<dbReference type="KEGG" id="pml:ATP_00409"/>
<dbReference type="Proteomes" id="UP000002020">
    <property type="component" value="Chromosome"/>
</dbReference>
<protein>
    <submittedName>
        <fullName evidence="1">Uncharacterized protein</fullName>
    </submittedName>
</protein>
<reference evidence="1 2" key="1">
    <citation type="journal article" date="2008" name="BMC Genomics">
        <title>The linear chromosome of the plant-pathogenic mycoplasma 'Candidatus Phytoplasma mali'.</title>
        <authorList>
            <person name="Kube M."/>
            <person name="Schneider B."/>
            <person name="Kuhl H."/>
            <person name="Dandekar T."/>
            <person name="Heitmann K."/>
            <person name="Migdoll A.M."/>
            <person name="Reinhardt R."/>
            <person name="Seemueller E."/>
        </authorList>
    </citation>
    <scope>NUCLEOTIDE SEQUENCE [LARGE SCALE GENOMIC DNA]</scope>
    <source>
        <strain evidence="1 2">AT</strain>
    </source>
</reference>